<dbReference type="Proteomes" id="UP000235036">
    <property type="component" value="Unassembled WGS sequence"/>
</dbReference>
<organism evidence="2 3">
    <name type="scientific">Fischerella muscicola CCMEE 5323</name>
    <dbReference type="NCBI Taxonomy" id="2019572"/>
    <lineage>
        <taxon>Bacteria</taxon>
        <taxon>Bacillati</taxon>
        <taxon>Cyanobacteriota</taxon>
        <taxon>Cyanophyceae</taxon>
        <taxon>Nostocales</taxon>
        <taxon>Hapalosiphonaceae</taxon>
        <taxon>Fischerella</taxon>
    </lineage>
</organism>
<protein>
    <recommendedName>
        <fullName evidence="1">Non-haem dioxygenase N-terminal domain-containing protein</fullName>
    </recommendedName>
</protein>
<reference evidence="2 3" key="1">
    <citation type="submission" date="2017-08" db="EMBL/GenBank/DDBJ databases">
        <title>Genomes of Fischerella (Mastigocladus) sp. strains.</title>
        <authorList>
            <person name="Miller S.R."/>
        </authorList>
    </citation>
    <scope>NUCLEOTIDE SEQUENCE [LARGE SCALE GENOMIC DNA]</scope>
    <source>
        <strain evidence="2 3">CCMEE 5323</strain>
    </source>
</reference>
<name>A0A2N6K7E8_FISMU</name>
<dbReference type="Gene3D" id="2.60.120.330">
    <property type="entry name" value="B-lactam Antibiotic, Isopenicillin N Synthase, Chain"/>
    <property type="match status" value="1"/>
</dbReference>
<comment type="caution">
    <text evidence="2">The sequence shown here is derived from an EMBL/GenBank/DDBJ whole genome shotgun (WGS) entry which is preliminary data.</text>
</comment>
<dbReference type="AlphaFoldDB" id="A0A2N6K7E8"/>
<evidence type="ECO:0000313" key="2">
    <source>
        <dbReference type="EMBL" id="PLZ93144.1"/>
    </source>
</evidence>
<gene>
    <name evidence="2" type="ORF">CEN44_03965</name>
</gene>
<evidence type="ECO:0000313" key="3">
    <source>
        <dbReference type="Proteomes" id="UP000235036"/>
    </source>
</evidence>
<evidence type="ECO:0000259" key="1">
    <source>
        <dbReference type="Pfam" id="PF14226"/>
    </source>
</evidence>
<keyword evidence="3" id="KW-1185">Reference proteome</keyword>
<dbReference type="SUPFAM" id="SSF51197">
    <property type="entry name" value="Clavaminate synthase-like"/>
    <property type="match status" value="1"/>
</dbReference>
<dbReference type="RefSeq" id="WP_016867479.1">
    <property type="nucleotide sequence ID" value="NZ_CAWNVR010000022.1"/>
</dbReference>
<proteinExistence type="predicted"/>
<dbReference type="InterPro" id="IPR026992">
    <property type="entry name" value="DIOX_N"/>
</dbReference>
<feature type="domain" description="Non-haem dioxygenase N-terminal" evidence="1">
    <location>
        <begin position="14"/>
        <end position="48"/>
    </location>
</feature>
<sequence length="57" mass="6405">MKISPVVNEGFSRVPIIDISALVCGTDERYTVASQIGEACRECGFFYLWYFDYSEAG</sequence>
<dbReference type="EMBL" id="NRQW01000082">
    <property type="protein sequence ID" value="PLZ93144.1"/>
    <property type="molecule type" value="Genomic_DNA"/>
</dbReference>
<dbReference type="InterPro" id="IPR027443">
    <property type="entry name" value="IPNS-like_sf"/>
</dbReference>
<accession>A0A2N6K7E8</accession>
<dbReference type="Pfam" id="PF14226">
    <property type="entry name" value="DIOX_N"/>
    <property type="match status" value="1"/>
</dbReference>